<feature type="signal peptide" evidence="4">
    <location>
        <begin position="1"/>
        <end position="21"/>
    </location>
</feature>
<keyword evidence="5" id="KW-0456">Lyase</keyword>
<dbReference type="OrthoDB" id="8737820at2"/>
<evidence type="ECO:0000256" key="2">
    <source>
        <dbReference type="ARBA" id="ARBA00023180"/>
    </source>
</evidence>
<evidence type="ECO:0000313" key="5">
    <source>
        <dbReference type="EMBL" id="TWI18610.1"/>
    </source>
</evidence>
<evidence type="ECO:0000313" key="6">
    <source>
        <dbReference type="Proteomes" id="UP000315908"/>
    </source>
</evidence>
<dbReference type="Gene3D" id="2.160.20.10">
    <property type="entry name" value="Single-stranded right-handed beta-helix, Pectin lyase-like"/>
    <property type="match status" value="1"/>
</dbReference>
<dbReference type="InterPro" id="IPR052063">
    <property type="entry name" value="Polysaccharide_Lyase_1"/>
</dbReference>
<dbReference type="RefSeq" id="WP_145328559.1">
    <property type="nucleotide sequence ID" value="NZ_VLKR01000016.1"/>
</dbReference>
<evidence type="ECO:0000256" key="4">
    <source>
        <dbReference type="SAM" id="SignalP"/>
    </source>
</evidence>
<dbReference type="InterPro" id="IPR012334">
    <property type="entry name" value="Pectin_lyas_fold"/>
</dbReference>
<dbReference type="AlphaFoldDB" id="A0A562MFD5"/>
<proteinExistence type="predicted"/>
<comment type="caution">
    <text evidence="5">The sequence shown here is derived from an EMBL/GenBank/DDBJ whole genome shotgun (WGS) entry which is preliminary data.</text>
</comment>
<gene>
    <name evidence="5" type="ORF">IQ31_03094</name>
</gene>
<accession>A0A562MFD5</accession>
<protein>
    <submittedName>
        <fullName evidence="5">Pectate lyase</fullName>
    </submittedName>
</protein>
<dbReference type="EMBL" id="VLKR01000016">
    <property type="protein sequence ID" value="TWI18610.1"/>
    <property type="molecule type" value="Genomic_DNA"/>
</dbReference>
<dbReference type="GO" id="GO:0046872">
    <property type="term" value="F:metal ion binding"/>
    <property type="evidence" value="ECO:0007669"/>
    <property type="project" value="UniProtKB-KW"/>
</dbReference>
<dbReference type="PANTHER" id="PTHR42970:SF1">
    <property type="entry name" value="PECTATE LYASE C-RELATED"/>
    <property type="match status" value="1"/>
</dbReference>
<dbReference type="PANTHER" id="PTHR42970">
    <property type="entry name" value="PECTATE LYASE C-RELATED"/>
    <property type="match status" value="1"/>
</dbReference>
<dbReference type="SUPFAM" id="SSF51126">
    <property type="entry name" value="Pectin lyase-like"/>
    <property type="match status" value="1"/>
</dbReference>
<feature type="region of interest" description="Disordered" evidence="3">
    <location>
        <begin position="388"/>
        <end position="407"/>
    </location>
</feature>
<dbReference type="GO" id="GO:0016829">
    <property type="term" value="F:lyase activity"/>
    <property type="evidence" value="ECO:0007669"/>
    <property type="project" value="UniProtKB-KW"/>
</dbReference>
<organism evidence="5 6">
    <name type="scientific">Sphingobacterium siyangense</name>
    <dbReference type="NCBI Taxonomy" id="459529"/>
    <lineage>
        <taxon>Bacteria</taxon>
        <taxon>Pseudomonadati</taxon>
        <taxon>Bacteroidota</taxon>
        <taxon>Sphingobacteriia</taxon>
        <taxon>Sphingobacteriales</taxon>
        <taxon>Sphingobacteriaceae</taxon>
        <taxon>Sphingobacterium</taxon>
    </lineage>
</organism>
<evidence type="ECO:0000256" key="1">
    <source>
        <dbReference type="ARBA" id="ARBA00022723"/>
    </source>
</evidence>
<dbReference type="Proteomes" id="UP000315908">
    <property type="component" value="Unassembled WGS sequence"/>
</dbReference>
<name>A0A562MFD5_9SPHI</name>
<keyword evidence="2" id="KW-0325">Glycoprotein</keyword>
<evidence type="ECO:0000256" key="3">
    <source>
        <dbReference type="SAM" id="MobiDB-lite"/>
    </source>
</evidence>
<keyword evidence="4" id="KW-0732">Signal</keyword>
<feature type="chain" id="PRO_5021920693" evidence="4">
    <location>
        <begin position="22"/>
        <end position="492"/>
    </location>
</feature>
<dbReference type="InterPro" id="IPR011050">
    <property type="entry name" value="Pectin_lyase_fold/virulence"/>
</dbReference>
<keyword evidence="1" id="KW-0479">Metal-binding</keyword>
<sequence length="492" mass="54217">MNKLIWCGMLCLIFYNTRVSAQHIAAFPGAEGGGMFTKGGRAGTVYYVNTLRDDDQGDAQLKEGSLRWCLRQDGAKTILFKVGGTIWLQQRLSINKGDLTIAGQSAPGEGITLAGNPVSVDADNIVIRFLRFRMGDLQLAGRDADGADALGGRQRQHIIIDHCSISWSTDECASFYDNKNFTMQWCIISESLRLSGHSKGPHGYGAIWGGVHATFHHNLLAHHDSRSPRLGPGALYAGSDTTDIRNNVIYNWNGNGVYGGEAMYVNIVNNLYKPGPATNSNIKDRIIAINAKTEEHPFPKIKDVWGKYFVSGNLLTHNSSISADNWQGVRIVGEQIQSGIRLDKEIPLQGTIHTHDEQTAYEKVLTYAGNSYVRDAVDQRIINETRSGSATFQGKSPHNGEGGKWKSLQYPRKGLIDSQQDINPDPVGNRYGAWPSLEAGTAIQDRDRDGIPDGWLKKNYPEKQATDLTESGYTYLEVYLNKLVASITEGQI</sequence>
<reference evidence="5 6" key="1">
    <citation type="journal article" date="2015" name="Stand. Genomic Sci.">
        <title>Genomic Encyclopedia of Bacterial and Archaeal Type Strains, Phase III: the genomes of soil and plant-associated and newly described type strains.</title>
        <authorList>
            <person name="Whitman W.B."/>
            <person name="Woyke T."/>
            <person name="Klenk H.P."/>
            <person name="Zhou Y."/>
            <person name="Lilburn T.G."/>
            <person name="Beck B.J."/>
            <person name="De Vos P."/>
            <person name="Vandamme P."/>
            <person name="Eisen J.A."/>
            <person name="Garrity G."/>
            <person name="Hugenholtz P."/>
            <person name="Kyrpides N.C."/>
        </authorList>
    </citation>
    <scope>NUCLEOTIDE SEQUENCE [LARGE SCALE GENOMIC DNA]</scope>
    <source>
        <strain evidence="5 6">CGMCC 1.6855</strain>
    </source>
</reference>